<dbReference type="PANTHER" id="PTHR10211">
    <property type="entry name" value="DEOXYRIBODIPYRIMIDINE PHOTOLYASE"/>
    <property type="match status" value="1"/>
</dbReference>
<feature type="domain" description="Photolyase/cryptochrome alpha/beta" evidence="16">
    <location>
        <begin position="102"/>
        <end position="234"/>
    </location>
</feature>
<dbReference type="Gene3D" id="1.25.40.80">
    <property type="match status" value="1"/>
</dbReference>
<dbReference type="PANTHER" id="PTHR10211:SF0">
    <property type="entry name" value="DEOXYRIBODIPYRIMIDINE PHOTO-LYASE"/>
    <property type="match status" value="1"/>
</dbReference>
<dbReference type="EC" id="4.1.99.3" evidence="3"/>
<keyword evidence="5" id="KW-0285">Flavoprotein</keyword>
<evidence type="ECO:0000256" key="7">
    <source>
        <dbReference type="ARBA" id="ARBA00022827"/>
    </source>
</evidence>
<feature type="region of interest" description="Disordered" evidence="15">
    <location>
        <begin position="23"/>
        <end position="52"/>
    </location>
</feature>
<dbReference type="InterPro" id="IPR008148">
    <property type="entry name" value="DNA_photolyase_2"/>
</dbReference>
<evidence type="ECO:0000259" key="16">
    <source>
        <dbReference type="PROSITE" id="PS51645"/>
    </source>
</evidence>
<protein>
    <recommendedName>
        <fullName evidence="4">Deoxyribodipyrimidine photo-lyase</fullName>
        <ecNumber evidence="3">4.1.99.3</ecNumber>
    </recommendedName>
    <alternativeName>
        <fullName evidence="11">DNA photolyase</fullName>
    </alternativeName>
    <alternativeName>
        <fullName evidence="14">Photoreactivating enzyme</fullName>
    </alternativeName>
</protein>
<evidence type="ECO:0000256" key="5">
    <source>
        <dbReference type="ARBA" id="ARBA00022630"/>
    </source>
</evidence>
<comment type="cofactor">
    <cofactor evidence="1">
        <name>FAD</name>
        <dbReference type="ChEBI" id="CHEBI:57692"/>
    </cofactor>
</comment>
<keyword evidence="8" id="KW-0238">DNA-binding</keyword>
<keyword evidence="7" id="KW-0274">FAD</keyword>
<proteinExistence type="inferred from homology"/>
<evidence type="ECO:0000256" key="15">
    <source>
        <dbReference type="SAM" id="MobiDB-lite"/>
    </source>
</evidence>
<comment type="similarity">
    <text evidence="2">Belongs to the DNA photolyase class-2 family.</text>
</comment>
<evidence type="ECO:0000313" key="18">
    <source>
        <dbReference type="Proteomes" id="UP001151699"/>
    </source>
</evidence>
<organism evidence="17 18">
    <name type="scientific">Pseudolycoriella hygida</name>
    <dbReference type="NCBI Taxonomy" id="35572"/>
    <lineage>
        <taxon>Eukaryota</taxon>
        <taxon>Metazoa</taxon>
        <taxon>Ecdysozoa</taxon>
        <taxon>Arthropoda</taxon>
        <taxon>Hexapoda</taxon>
        <taxon>Insecta</taxon>
        <taxon>Pterygota</taxon>
        <taxon>Neoptera</taxon>
        <taxon>Endopterygota</taxon>
        <taxon>Diptera</taxon>
        <taxon>Nematocera</taxon>
        <taxon>Sciaroidea</taxon>
        <taxon>Sciaridae</taxon>
        <taxon>Pseudolycoriella</taxon>
    </lineage>
</organism>
<dbReference type="GO" id="GO:0009650">
    <property type="term" value="P:UV protection"/>
    <property type="evidence" value="ECO:0007669"/>
    <property type="project" value="UniProtKB-ARBA"/>
</dbReference>
<dbReference type="FunFam" id="1.10.579.10:FF:000002">
    <property type="entry name" value="Deoxyribodipyrimidine photolyase"/>
    <property type="match status" value="1"/>
</dbReference>
<sequence>MRYLSKIDLICKYVIVGSNLKMSSKRSSTSSPPPKKRTKSNQPSTSEDVLEADSKKDFESLNFKEQFENARKKTSESIIKFKFNKSRLRILSSIETVSENTKGIVYWMSRDCRVQDNWAFLFAQKLALKNEVPLHVCFCLVPKFLDATIRHYNFLLNGLKEVEEECSALNITFHLLLGNAATNIPKFVKDHKMGAVVCDFSPLRVPLQWVDDVLQKLPETVPLVQVDAHNIVPVWETSDKQEYAARTIRIKIDRKLDTFLTDFPPVIQHPYDSEMKKTKVNWKAAFDSLEVDMTVDEVDWAKPGYSNGVKELQQFCNRRLKMFNDKRNDPLANALSNLSPWFHFGQISVQRAILTTKKFKKRYPESVAAFVEEAVIRRELSDNFCFYNKNYDSLAGLADWARQTLNDHKKDKRDWIYTKSELNASETHDDLWNSAQIQLCQEGKMHGFLRMYWAKKILEWTKSPEEALEIAIYLNDRYSLDGRDPNGYVGCMWSIGGIHDQGWRERSVFGKIRYMNYKGCERKFDVKAFVARYGGKVHSKGKKK</sequence>
<evidence type="ECO:0000256" key="12">
    <source>
        <dbReference type="ARBA" id="ARBA00033999"/>
    </source>
</evidence>
<evidence type="ECO:0000256" key="3">
    <source>
        <dbReference type="ARBA" id="ARBA00013149"/>
    </source>
</evidence>
<dbReference type="PROSITE" id="PS01084">
    <property type="entry name" value="DNA_PHOTOLYASES_2_2"/>
    <property type="match status" value="1"/>
</dbReference>
<gene>
    <name evidence="17" type="primary">PHR</name>
    <name evidence="17" type="ORF">Bhyg_06118</name>
</gene>
<evidence type="ECO:0000256" key="10">
    <source>
        <dbReference type="ARBA" id="ARBA00023239"/>
    </source>
</evidence>
<dbReference type="SUPFAM" id="SSF52425">
    <property type="entry name" value="Cryptochrome/photolyase, N-terminal domain"/>
    <property type="match status" value="1"/>
</dbReference>
<dbReference type="OrthoDB" id="496749at2759"/>
<dbReference type="SUPFAM" id="SSF48173">
    <property type="entry name" value="Cryptochrome/photolyase FAD-binding domain"/>
    <property type="match status" value="1"/>
</dbReference>
<evidence type="ECO:0000256" key="9">
    <source>
        <dbReference type="ARBA" id="ARBA00023204"/>
    </source>
</evidence>
<dbReference type="PROSITE" id="PS01083">
    <property type="entry name" value="DNA_PHOTOLYASES_2_1"/>
    <property type="match status" value="1"/>
</dbReference>
<evidence type="ECO:0000256" key="4">
    <source>
        <dbReference type="ARBA" id="ARBA00014046"/>
    </source>
</evidence>
<dbReference type="InterPro" id="IPR036155">
    <property type="entry name" value="Crypto/Photolyase_N_sf"/>
</dbReference>
<comment type="catalytic activity">
    <reaction evidence="12">
        <text>cyclobutadipyrimidine (in DNA) = 2 pyrimidine residues (in DNA).</text>
        <dbReference type="EC" id="4.1.99.3"/>
    </reaction>
</comment>
<dbReference type="Pfam" id="PF00875">
    <property type="entry name" value="DNA_photolyase"/>
    <property type="match status" value="1"/>
</dbReference>
<dbReference type="EMBL" id="WJQU01000002">
    <property type="protein sequence ID" value="KAJ6641183.1"/>
    <property type="molecule type" value="Genomic_DNA"/>
</dbReference>
<dbReference type="GO" id="GO:0000719">
    <property type="term" value="P:photoreactive repair"/>
    <property type="evidence" value="ECO:0007669"/>
    <property type="project" value="TreeGrafter"/>
</dbReference>
<evidence type="ECO:0000256" key="11">
    <source>
        <dbReference type="ARBA" id="ARBA00031671"/>
    </source>
</evidence>
<name>A0A9Q0N073_9DIPT</name>
<dbReference type="InterPro" id="IPR052219">
    <property type="entry name" value="Photolyase_Class-2"/>
</dbReference>
<keyword evidence="6" id="KW-0227">DNA damage</keyword>
<evidence type="ECO:0000256" key="1">
    <source>
        <dbReference type="ARBA" id="ARBA00001974"/>
    </source>
</evidence>
<evidence type="ECO:0000256" key="2">
    <source>
        <dbReference type="ARBA" id="ARBA00006409"/>
    </source>
</evidence>
<dbReference type="GO" id="GO:0003904">
    <property type="term" value="F:deoxyribodipyrimidine photo-lyase activity"/>
    <property type="evidence" value="ECO:0007669"/>
    <property type="project" value="UniProtKB-EC"/>
</dbReference>
<keyword evidence="18" id="KW-1185">Reference proteome</keyword>
<evidence type="ECO:0000256" key="13">
    <source>
        <dbReference type="ARBA" id="ARBA00059220"/>
    </source>
</evidence>
<dbReference type="NCBIfam" id="TIGR00591">
    <property type="entry name" value="phr2"/>
    <property type="match status" value="1"/>
</dbReference>
<keyword evidence="10" id="KW-0456">Lyase</keyword>
<keyword evidence="9" id="KW-0234">DNA repair</keyword>
<dbReference type="InterPro" id="IPR032673">
    <property type="entry name" value="DNA_photolyase_2_CS"/>
</dbReference>
<evidence type="ECO:0000313" key="17">
    <source>
        <dbReference type="EMBL" id="KAJ6641183.1"/>
    </source>
</evidence>
<dbReference type="FunFam" id="3.40.50.620:FF:000110">
    <property type="entry name" value="Deoxyribodipyrimidine photolyase"/>
    <property type="match status" value="1"/>
</dbReference>
<dbReference type="Gene3D" id="3.40.50.620">
    <property type="entry name" value="HUPs"/>
    <property type="match status" value="1"/>
</dbReference>
<evidence type="ECO:0000256" key="14">
    <source>
        <dbReference type="ARBA" id="ARBA00083107"/>
    </source>
</evidence>
<evidence type="ECO:0000256" key="6">
    <source>
        <dbReference type="ARBA" id="ARBA00022763"/>
    </source>
</evidence>
<dbReference type="GO" id="GO:0003677">
    <property type="term" value="F:DNA binding"/>
    <property type="evidence" value="ECO:0007669"/>
    <property type="project" value="UniProtKB-KW"/>
</dbReference>
<dbReference type="PROSITE" id="PS51645">
    <property type="entry name" value="PHR_CRY_ALPHA_BETA"/>
    <property type="match status" value="1"/>
</dbReference>
<dbReference type="InterPro" id="IPR036134">
    <property type="entry name" value="Crypto/Photolyase_FAD-like_sf"/>
</dbReference>
<comment type="function">
    <text evidence="13">Involved in repair of UV radiation-induced DNA damage. Catalyzes the light-dependent monomerization (300-600 nm) of cyclobutyl pyrimidine dimers (in cis-syn configuration), which are formed between adjacent bases on the same DNA strand upon exposure to ultraviolet radiation.</text>
</comment>
<dbReference type="Gene3D" id="1.10.579.10">
    <property type="entry name" value="DNA Cyclobutane Dipyrimidine Photolyase, subunit A, domain 3"/>
    <property type="match status" value="1"/>
</dbReference>
<dbReference type="InterPro" id="IPR014729">
    <property type="entry name" value="Rossmann-like_a/b/a_fold"/>
</dbReference>
<dbReference type="FunFam" id="1.25.40.80:FF:000004">
    <property type="entry name" value="Deoxyribodipyrimidine photolyase"/>
    <property type="match status" value="1"/>
</dbReference>
<accession>A0A9Q0N073</accession>
<dbReference type="AlphaFoldDB" id="A0A9Q0N073"/>
<dbReference type="Proteomes" id="UP001151699">
    <property type="component" value="Chromosome B"/>
</dbReference>
<reference evidence="17" key="1">
    <citation type="submission" date="2022-07" db="EMBL/GenBank/DDBJ databases">
        <authorList>
            <person name="Trinca V."/>
            <person name="Uliana J.V.C."/>
            <person name="Torres T.T."/>
            <person name="Ward R.J."/>
            <person name="Monesi N."/>
        </authorList>
    </citation>
    <scope>NUCLEOTIDE SEQUENCE</scope>
    <source>
        <strain evidence="17">HSMRA1968</strain>
        <tissue evidence="17">Whole embryos</tissue>
    </source>
</reference>
<comment type="caution">
    <text evidence="17">The sequence shown here is derived from an EMBL/GenBank/DDBJ whole genome shotgun (WGS) entry which is preliminary data.</text>
</comment>
<evidence type="ECO:0000256" key="8">
    <source>
        <dbReference type="ARBA" id="ARBA00023125"/>
    </source>
</evidence>
<dbReference type="InterPro" id="IPR006050">
    <property type="entry name" value="DNA_photolyase_N"/>
</dbReference>